<dbReference type="EMBL" id="CAJVQB010149577">
    <property type="protein sequence ID" value="CAG8855460.1"/>
    <property type="molecule type" value="Genomic_DNA"/>
</dbReference>
<dbReference type="Proteomes" id="UP000789901">
    <property type="component" value="Unassembled WGS sequence"/>
</dbReference>
<evidence type="ECO:0000313" key="1">
    <source>
        <dbReference type="EMBL" id="CAG8855460.1"/>
    </source>
</evidence>
<feature type="non-terminal residue" evidence="1">
    <location>
        <position position="76"/>
    </location>
</feature>
<keyword evidence="2" id="KW-1185">Reference proteome</keyword>
<sequence length="76" mass="8509">IHKNFIKYCIDPCKNCDESCCYGVRSSKNIVNITILQESADVGDILRNIESVVNAQAPPPYSQNEQLQIPENIILS</sequence>
<feature type="non-terminal residue" evidence="1">
    <location>
        <position position="1"/>
    </location>
</feature>
<accession>A0ABN7XL37</accession>
<reference evidence="1 2" key="1">
    <citation type="submission" date="2021-06" db="EMBL/GenBank/DDBJ databases">
        <authorList>
            <person name="Kallberg Y."/>
            <person name="Tangrot J."/>
            <person name="Rosling A."/>
        </authorList>
    </citation>
    <scope>NUCLEOTIDE SEQUENCE [LARGE SCALE GENOMIC DNA]</scope>
    <source>
        <strain evidence="1 2">120-4 pot B 10/14</strain>
    </source>
</reference>
<gene>
    <name evidence="1" type="ORF">GMARGA_LOCUS44281</name>
</gene>
<organism evidence="1 2">
    <name type="scientific">Gigaspora margarita</name>
    <dbReference type="NCBI Taxonomy" id="4874"/>
    <lineage>
        <taxon>Eukaryota</taxon>
        <taxon>Fungi</taxon>
        <taxon>Fungi incertae sedis</taxon>
        <taxon>Mucoromycota</taxon>
        <taxon>Glomeromycotina</taxon>
        <taxon>Glomeromycetes</taxon>
        <taxon>Diversisporales</taxon>
        <taxon>Gigasporaceae</taxon>
        <taxon>Gigaspora</taxon>
    </lineage>
</organism>
<proteinExistence type="predicted"/>
<name>A0ABN7XL37_GIGMA</name>
<evidence type="ECO:0000313" key="2">
    <source>
        <dbReference type="Proteomes" id="UP000789901"/>
    </source>
</evidence>
<comment type="caution">
    <text evidence="1">The sequence shown here is derived from an EMBL/GenBank/DDBJ whole genome shotgun (WGS) entry which is preliminary data.</text>
</comment>
<protein>
    <submittedName>
        <fullName evidence="1">18972_t:CDS:1</fullName>
    </submittedName>
</protein>